<sequence length="105" mass="12528">MGLFNKEEVPIKPPNKSKRKECWEARDGFFACLEKNKIDNSLDPKEENNVKKNCGDLRDNFQNKCVASWFKYFQEKRYNDLIRQRYIEKLEAENAQPLPFKLGPR</sequence>
<dbReference type="Proteomes" id="UP000054251">
    <property type="component" value="Unassembled WGS sequence"/>
</dbReference>
<comment type="subcellular location">
    <subcellularLocation>
        <location evidence="1">Mitochondrion</location>
    </subcellularLocation>
</comment>
<evidence type="ECO:0000256" key="3">
    <source>
        <dbReference type="ARBA" id="ARBA00023128"/>
    </source>
</evidence>
<dbReference type="OrthoDB" id="5545577at2759"/>
<evidence type="ECO:0000313" key="5">
    <source>
        <dbReference type="EMBL" id="KSA04111.1"/>
    </source>
</evidence>
<reference evidence="5 6" key="1">
    <citation type="submission" date="2015-11" db="EMBL/GenBank/DDBJ databases">
        <title>The genome of Debaryomyces fabryi.</title>
        <authorList>
            <person name="Tafer H."/>
            <person name="Lopandic K."/>
        </authorList>
    </citation>
    <scope>NUCLEOTIDE SEQUENCE [LARGE SCALE GENOMIC DNA]</scope>
    <source>
        <strain evidence="5 6">CBS 789</strain>
    </source>
</reference>
<name>A0A0V1Q7E8_9ASCO</name>
<dbReference type="RefSeq" id="XP_015470213.1">
    <property type="nucleotide sequence ID" value="XM_015609020.1"/>
</dbReference>
<gene>
    <name evidence="5" type="ORF">AC631_00190</name>
</gene>
<dbReference type="Pfam" id="PF02297">
    <property type="entry name" value="COX6B"/>
    <property type="match status" value="1"/>
</dbReference>
<keyword evidence="6" id="KW-1185">Reference proteome</keyword>
<comment type="caution">
    <text evidence="5">The sequence shown here is derived from an EMBL/GenBank/DDBJ whole genome shotgun (WGS) entry which is preliminary data.</text>
</comment>
<organism evidence="5 6">
    <name type="scientific">Debaryomyces fabryi</name>
    <dbReference type="NCBI Taxonomy" id="58627"/>
    <lineage>
        <taxon>Eukaryota</taxon>
        <taxon>Fungi</taxon>
        <taxon>Dikarya</taxon>
        <taxon>Ascomycota</taxon>
        <taxon>Saccharomycotina</taxon>
        <taxon>Pichiomycetes</taxon>
        <taxon>Debaryomycetaceae</taxon>
        <taxon>Debaryomyces</taxon>
    </lineage>
</organism>
<dbReference type="AlphaFoldDB" id="A0A0V1Q7E8"/>
<evidence type="ECO:0008006" key="7">
    <source>
        <dbReference type="Google" id="ProtNLM"/>
    </source>
</evidence>
<dbReference type="InterPro" id="IPR048281">
    <property type="entry name" value="COA6_fun"/>
</dbReference>
<evidence type="ECO:0000313" key="6">
    <source>
        <dbReference type="Proteomes" id="UP000054251"/>
    </source>
</evidence>
<dbReference type="GeneID" id="26837199"/>
<evidence type="ECO:0000256" key="2">
    <source>
        <dbReference type="ARBA" id="ARBA00006425"/>
    </source>
</evidence>
<keyword evidence="3" id="KW-0496">Mitochondrion</keyword>
<comment type="similarity">
    <text evidence="2">Belongs to the cytochrome c oxidase subunit 6B family.</text>
</comment>
<dbReference type="SUPFAM" id="SSF47694">
    <property type="entry name" value="Cytochrome c oxidase subunit h"/>
    <property type="match status" value="1"/>
</dbReference>
<dbReference type="InterPro" id="IPR036549">
    <property type="entry name" value="CX6/COA6-like_sf"/>
</dbReference>
<dbReference type="PANTHER" id="PTHR47677">
    <property type="entry name" value="CYTOCHROME C OXIDASE ASSEMBLY FACTOR 6"/>
    <property type="match status" value="1"/>
</dbReference>
<keyword evidence="4" id="KW-1015">Disulfide bond</keyword>
<evidence type="ECO:0000256" key="4">
    <source>
        <dbReference type="ARBA" id="ARBA00023157"/>
    </source>
</evidence>
<dbReference type="GO" id="GO:0033617">
    <property type="term" value="P:mitochondrial respiratory chain complex IV assembly"/>
    <property type="evidence" value="ECO:0007669"/>
    <property type="project" value="TreeGrafter"/>
</dbReference>
<evidence type="ECO:0000256" key="1">
    <source>
        <dbReference type="ARBA" id="ARBA00004173"/>
    </source>
</evidence>
<proteinExistence type="inferred from homology"/>
<protein>
    <recommendedName>
        <fullName evidence="7">Cytochrome c oxidase assembly factor 6</fullName>
    </recommendedName>
</protein>
<dbReference type="GO" id="GO:0005758">
    <property type="term" value="C:mitochondrial intermembrane space"/>
    <property type="evidence" value="ECO:0007669"/>
    <property type="project" value="TreeGrafter"/>
</dbReference>
<dbReference type="InterPro" id="IPR048280">
    <property type="entry name" value="COX6B-like"/>
</dbReference>
<dbReference type="Gene3D" id="1.10.10.140">
    <property type="entry name" value="Cytochrome c oxidase, subunit VIb"/>
    <property type="match status" value="1"/>
</dbReference>
<accession>A0A0V1Q7E8</accession>
<dbReference type="PROSITE" id="PS51808">
    <property type="entry name" value="CHCH"/>
    <property type="match status" value="1"/>
</dbReference>
<dbReference type="EMBL" id="LMYN01000002">
    <property type="protein sequence ID" value="KSA04111.1"/>
    <property type="molecule type" value="Genomic_DNA"/>
</dbReference>
<dbReference type="PANTHER" id="PTHR47677:SF1">
    <property type="entry name" value="CYTOCHROME C OXIDASE ASSEMBLY FACTOR 6"/>
    <property type="match status" value="1"/>
</dbReference>